<feature type="active site" description="Charge relay system" evidence="9">
    <location>
        <position position="65"/>
    </location>
</feature>
<feature type="binding site" evidence="10">
    <location>
        <position position="13"/>
    </location>
    <ligand>
        <name>Zn(2+)</name>
        <dbReference type="ChEBI" id="CHEBI:29105"/>
    </ligand>
</feature>
<evidence type="ECO:0000256" key="4">
    <source>
        <dbReference type="ARBA" id="ARBA00022723"/>
    </source>
</evidence>
<dbReference type="GO" id="GO:0046872">
    <property type="term" value="F:metal ion binding"/>
    <property type="evidence" value="ECO:0007669"/>
    <property type="project" value="UniProtKB-KW"/>
</dbReference>
<feature type="active site" description="Proton acceptor" evidence="9">
    <location>
        <position position="22"/>
    </location>
</feature>
<keyword evidence="6 8" id="KW-0456">Lyase</keyword>
<comment type="catalytic activity">
    <reaction evidence="7 8">
        <text>7,8-dihydroneopterin 3'-triphosphate + H2O = 6-carboxy-5,6,7,8-tetrahydropterin + triphosphate + acetaldehyde + 2 H(+)</text>
        <dbReference type="Rhea" id="RHEA:27966"/>
        <dbReference type="ChEBI" id="CHEBI:15343"/>
        <dbReference type="ChEBI" id="CHEBI:15377"/>
        <dbReference type="ChEBI" id="CHEBI:15378"/>
        <dbReference type="ChEBI" id="CHEBI:18036"/>
        <dbReference type="ChEBI" id="CHEBI:58462"/>
        <dbReference type="ChEBI" id="CHEBI:61032"/>
        <dbReference type="EC" id="4.1.2.50"/>
    </reaction>
</comment>
<dbReference type="PANTHER" id="PTHR12589:SF7">
    <property type="entry name" value="6-PYRUVOYL TETRAHYDROBIOPTERIN SYNTHASE"/>
    <property type="match status" value="1"/>
</dbReference>
<dbReference type="Pfam" id="PF01242">
    <property type="entry name" value="PTPS"/>
    <property type="match status" value="1"/>
</dbReference>
<evidence type="ECO:0000256" key="8">
    <source>
        <dbReference type="PIRNR" id="PIRNR006113"/>
    </source>
</evidence>
<comment type="pathway">
    <text evidence="1 8">Purine metabolism; 7-cyano-7-deazaguanine biosynthesis.</text>
</comment>
<keyword evidence="8" id="KW-0671">Queuosine biosynthesis</keyword>
<dbReference type="Gene3D" id="3.30.479.10">
    <property type="entry name" value="6-pyruvoyl tetrahydropterin synthase/QueD"/>
    <property type="match status" value="1"/>
</dbReference>
<dbReference type="AlphaFoldDB" id="A0AAE3P1M4"/>
<evidence type="ECO:0000256" key="9">
    <source>
        <dbReference type="PIRSR" id="PIRSR006113-1"/>
    </source>
</evidence>
<feature type="active site" description="Charge relay system" evidence="9">
    <location>
        <position position="125"/>
    </location>
</feature>
<dbReference type="GO" id="GO:0070497">
    <property type="term" value="F:6-carboxytetrahydropterin synthase activity"/>
    <property type="evidence" value="ECO:0007669"/>
    <property type="project" value="UniProtKB-EC"/>
</dbReference>
<evidence type="ECO:0000256" key="7">
    <source>
        <dbReference type="ARBA" id="ARBA00048807"/>
    </source>
</evidence>
<evidence type="ECO:0000313" key="12">
    <source>
        <dbReference type="Proteomes" id="UP001221302"/>
    </source>
</evidence>
<feature type="binding site" evidence="10">
    <location>
        <position position="26"/>
    </location>
    <ligand>
        <name>Zn(2+)</name>
        <dbReference type="ChEBI" id="CHEBI:29105"/>
    </ligand>
</feature>
<protein>
    <recommendedName>
        <fullName evidence="3 8">6-carboxy-5,6,7,8-tetrahydropterin synthase</fullName>
        <ecNumber evidence="8">4.-.-.-</ecNumber>
    </recommendedName>
</protein>
<comment type="caution">
    <text evidence="11">The sequence shown here is derived from an EMBL/GenBank/DDBJ whole genome shotgun (WGS) entry which is preliminary data.</text>
</comment>
<organism evidence="11 12">
    <name type="scientific">Stygiobacter electus</name>
    <dbReference type="NCBI Taxonomy" id="3032292"/>
    <lineage>
        <taxon>Bacteria</taxon>
        <taxon>Pseudomonadati</taxon>
        <taxon>Ignavibacteriota</taxon>
        <taxon>Ignavibacteria</taxon>
        <taxon>Ignavibacteriales</taxon>
        <taxon>Melioribacteraceae</taxon>
        <taxon>Stygiobacter</taxon>
    </lineage>
</organism>
<keyword evidence="12" id="KW-1185">Reference proteome</keyword>
<dbReference type="EMBL" id="JARGDL010000017">
    <property type="protein sequence ID" value="MDF1612732.1"/>
    <property type="molecule type" value="Genomic_DNA"/>
</dbReference>
<dbReference type="EC" id="4.-.-.-" evidence="8"/>
<evidence type="ECO:0000256" key="1">
    <source>
        <dbReference type="ARBA" id="ARBA00005061"/>
    </source>
</evidence>
<dbReference type="InterPro" id="IPR038418">
    <property type="entry name" value="6-PTP_synth/QueD_sf"/>
</dbReference>
<proteinExistence type="inferred from homology"/>
<sequence length="138" mass="16300">MKIAKEYRWEMGHRLPFHEGKCKNLHGHSYKCMVEINGEPDKNGMVLDYYDMKKIIKPIIEELDHSFMVWSGDKEVIEFLDKINSKKVIVDFQSTAENICLYLLERIKKTDLPKNINTLKVKVFETENTYAEEEISLK</sequence>
<accession>A0AAE3P1M4</accession>
<feature type="binding site" evidence="10">
    <location>
        <position position="28"/>
    </location>
    <ligand>
        <name>Zn(2+)</name>
        <dbReference type="ChEBI" id="CHEBI:29105"/>
    </ligand>
</feature>
<dbReference type="Proteomes" id="UP001221302">
    <property type="component" value="Unassembled WGS sequence"/>
</dbReference>
<reference evidence="11" key="1">
    <citation type="submission" date="2023-03" db="EMBL/GenBank/DDBJ databases">
        <title>Stygiobacter electus gen. nov., sp. nov., facultatively anaerobic thermotolerant bacterium of the class Ignavibacteria from a well of Yessentuki mineral water deposit.</title>
        <authorList>
            <person name="Podosokorskaya O.A."/>
            <person name="Elcheninov A.G."/>
            <person name="Petrova N.F."/>
            <person name="Zavarzina D.G."/>
            <person name="Kublanov I.V."/>
            <person name="Merkel A.Y."/>
        </authorList>
    </citation>
    <scope>NUCLEOTIDE SEQUENCE</scope>
    <source>
        <strain evidence="11">09-Me</strain>
    </source>
</reference>
<evidence type="ECO:0000256" key="6">
    <source>
        <dbReference type="ARBA" id="ARBA00023239"/>
    </source>
</evidence>
<comment type="cofactor">
    <cofactor evidence="8 10">
        <name>Zn(2+)</name>
        <dbReference type="ChEBI" id="CHEBI:29105"/>
    </cofactor>
    <text evidence="8 10">Binds 1 zinc ion per subunit.</text>
</comment>
<comment type="similarity">
    <text evidence="2 8">Belongs to the PTPS family. QueD subfamily.</text>
</comment>
<dbReference type="PIRSF" id="PIRSF006113">
    <property type="entry name" value="PTP_synth"/>
    <property type="match status" value="1"/>
</dbReference>
<keyword evidence="5 8" id="KW-0862">Zinc</keyword>
<evidence type="ECO:0000256" key="2">
    <source>
        <dbReference type="ARBA" id="ARBA00008900"/>
    </source>
</evidence>
<dbReference type="PANTHER" id="PTHR12589">
    <property type="entry name" value="PYRUVOYL TETRAHYDROBIOPTERIN SYNTHASE"/>
    <property type="match status" value="1"/>
</dbReference>
<evidence type="ECO:0000256" key="5">
    <source>
        <dbReference type="ARBA" id="ARBA00022833"/>
    </source>
</evidence>
<dbReference type="InterPro" id="IPR007115">
    <property type="entry name" value="6-PTP_synth/QueD"/>
</dbReference>
<dbReference type="RefSeq" id="WP_321536503.1">
    <property type="nucleotide sequence ID" value="NZ_JARGDL010000017.1"/>
</dbReference>
<gene>
    <name evidence="11" type="ORF">P0M35_11270</name>
</gene>
<dbReference type="GO" id="GO:0008616">
    <property type="term" value="P:tRNA queuosine(34) biosynthetic process"/>
    <property type="evidence" value="ECO:0007669"/>
    <property type="project" value="UniProtKB-KW"/>
</dbReference>
<evidence type="ECO:0000256" key="3">
    <source>
        <dbReference type="ARBA" id="ARBA00018141"/>
    </source>
</evidence>
<keyword evidence="4 8" id="KW-0479">Metal-binding</keyword>
<name>A0AAE3P1M4_9BACT</name>
<dbReference type="SUPFAM" id="SSF55620">
    <property type="entry name" value="Tetrahydrobiopterin biosynthesis enzymes-like"/>
    <property type="match status" value="1"/>
</dbReference>
<evidence type="ECO:0000256" key="10">
    <source>
        <dbReference type="PIRSR" id="PIRSR006113-2"/>
    </source>
</evidence>
<evidence type="ECO:0000313" key="11">
    <source>
        <dbReference type="EMBL" id="MDF1612732.1"/>
    </source>
</evidence>